<organism evidence="5">
    <name type="scientific">Phallusia mammillata</name>
    <dbReference type="NCBI Taxonomy" id="59560"/>
    <lineage>
        <taxon>Eukaryota</taxon>
        <taxon>Metazoa</taxon>
        <taxon>Chordata</taxon>
        <taxon>Tunicata</taxon>
        <taxon>Ascidiacea</taxon>
        <taxon>Phlebobranchia</taxon>
        <taxon>Ascidiidae</taxon>
        <taxon>Phallusia</taxon>
    </lineage>
</organism>
<sequence length="801" mass="86688">MACGDDFFDDIDEKLFNEISKNEELMKALGPLNPNWFDDLNEQVKQDLVEDESTKATPAVPQSLSATTSVTSTIKDAGESPSSFSITQALKNEEETKPKFLYPCQIKPEATDVSCPSKTLLKTRSHISKNRANFLEKSNEVKDSSRTCINGSEESMQKYISKLLNTPKSAKQRKYTTSFAVSEPTSSCGAMLVDGSTSPVLRKSRKSKRKRAKCLLTSESSQSTPKCDVKSTAPCTGNQVTPKSVIHDKSTAQKRPFTPQADEFNPWKKKPNLKPVARTLSGSFNKVSGASSVTPNSVKQKGCSVRNVTKSSPVISTVKPVEIVAISCDKRRQSYSVKSTVVYDGNNGNVESNCVSKITDSSSLALNKDDITKVDTSGNKNESQYDAPGIGNSSCNKICQSNSNLKDTTSFPCMNLAKSGSTLPKVLESKTYRTNDPNVEQGAVNNLPCVGFQTASMKPLKVSATSWEKAANFIASVDSSDIGKSHKPTTALKGVTVPKDAWNRACKVIKKQPSLDCSKADQTAFNCQKPNVENTSLEVTSKSCIVSATSSELNNSTRKQVNTSSMGNFGVPNSEGAQTTGFISASKKPLTVSSEALAKAESIINDADKFGFTNSTGFSTAGNKPLSISKQSWAKIQHIFHDEPKLQTDTPKPTMVSSASAKAQNQNNLNHFKSGNAGSKTVADKITACAVLTPTAKILNAKPEISSERKPATLFNSCMKAKRRNSSYKPPRRKICPTESSTLKPHSLADGGANNKENMQQNVESNTHSAKRKLGMKPTYEDQINVSDESLLMAMELFENV</sequence>
<feature type="compositionally biased region" description="Polar residues" evidence="4">
    <location>
        <begin position="233"/>
        <end position="242"/>
    </location>
</feature>
<proteinExistence type="evidence at transcript level"/>
<dbReference type="PROSITE" id="PS50138">
    <property type="entry name" value="BRCA2_REPEAT"/>
    <property type="match status" value="2"/>
</dbReference>
<reference evidence="5" key="1">
    <citation type="submission" date="2020-04" db="EMBL/GenBank/DDBJ databases">
        <authorList>
            <person name="Neveu A P."/>
        </authorList>
    </citation>
    <scope>NUCLEOTIDE SEQUENCE</scope>
    <source>
        <tissue evidence="5">Whole embryo</tissue>
    </source>
</reference>
<feature type="compositionally biased region" description="Polar residues" evidence="4">
    <location>
        <begin position="755"/>
        <end position="768"/>
    </location>
</feature>
<evidence type="ECO:0000256" key="1">
    <source>
        <dbReference type="ARBA" id="ARBA00022737"/>
    </source>
</evidence>
<feature type="region of interest" description="Disordered" evidence="4">
    <location>
        <begin position="222"/>
        <end position="243"/>
    </location>
</feature>
<keyword evidence="1" id="KW-0677">Repeat</keyword>
<dbReference type="GO" id="GO:0000724">
    <property type="term" value="P:double-strand break repair via homologous recombination"/>
    <property type="evidence" value="ECO:0007669"/>
    <property type="project" value="InterPro"/>
</dbReference>
<dbReference type="EMBL" id="LR787050">
    <property type="protein sequence ID" value="CAB3262912.1"/>
    <property type="molecule type" value="mRNA"/>
</dbReference>
<evidence type="ECO:0000256" key="2">
    <source>
        <dbReference type="ARBA" id="ARBA00022763"/>
    </source>
</evidence>
<evidence type="ECO:0000313" key="5">
    <source>
        <dbReference type="EMBL" id="CAB3262912.1"/>
    </source>
</evidence>
<evidence type="ECO:0000256" key="4">
    <source>
        <dbReference type="SAM" id="MobiDB-lite"/>
    </source>
</evidence>
<feature type="compositionally biased region" description="Basic residues" evidence="4">
    <location>
        <begin position="722"/>
        <end position="735"/>
    </location>
</feature>
<evidence type="ECO:0000256" key="3">
    <source>
        <dbReference type="ARBA" id="ARBA00023204"/>
    </source>
</evidence>
<protein>
    <submittedName>
        <fullName evidence="5">Uncharacterized protein LOC100185089</fullName>
    </submittedName>
</protein>
<dbReference type="PANTHER" id="PTHR11289:SF0">
    <property type="entry name" value="BREAST CANCER TYPE 2 SUSCEPTIBILITY PROTEIN"/>
    <property type="match status" value="1"/>
</dbReference>
<name>A0A6F9DHL8_9ASCI</name>
<dbReference type="InterPro" id="IPR015525">
    <property type="entry name" value="BRCA2"/>
</dbReference>
<keyword evidence="2" id="KW-0227">DNA damage</keyword>
<dbReference type="PANTHER" id="PTHR11289">
    <property type="entry name" value="BREAST CANCER TYPE 2 SUSCEPTIBILITY PROTEIN BRCA2"/>
    <property type="match status" value="1"/>
</dbReference>
<accession>A0A6F9DHL8</accession>
<dbReference type="InterPro" id="IPR002093">
    <property type="entry name" value="BRCA2_repeat"/>
</dbReference>
<keyword evidence="3" id="KW-0234">DNA repair</keyword>
<gene>
    <name evidence="5" type="primary">LOC100185089</name>
</gene>
<dbReference type="GO" id="GO:0006355">
    <property type="term" value="P:regulation of DNA-templated transcription"/>
    <property type="evidence" value="ECO:0007669"/>
    <property type="project" value="TreeGrafter"/>
</dbReference>
<feature type="region of interest" description="Disordered" evidence="4">
    <location>
        <begin position="722"/>
        <end position="772"/>
    </location>
</feature>
<dbReference type="AlphaFoldDB" id="A0A6F9DHL8"/>